<evidence type="ECO:0000256" key="1">
    <source>
        <dbReference type="ARBA" id="ARBA00008136"/>
    </source>
</evidence>
<name>A0ABW4YN57_9BACL</name>
<accession>A0ABW4YN57</accession>
<dbReference type="PANTHER" id="PTHR13604">
    <property type="entry name" value="DC12-RELATED"/>
    <property type="match status" value="1"/>
</dbReference>
<dbReference type="RefSeq" id="WP_377773507.1">
    <property type="nucleotide sequence ID" value="NZ_JBHUHO010000032.1"/>
</dbReference>
<comment type="similarity">
    <text evidence="1 8">Belongs to the SOS response-associated peptidase family.</text>
</comment>
<proteinExistence type="inferred from homology"/>
<keyword evidence="5" id="KW-0190">Covalent protein-DNA linkage</keyword>
<dbReference type="Pfam" id="PF02586">
    <property type="entry name" value="SRAP"/>
    <property type="match status" value="1"/>
</dbReference>
<dbReference type="EMBL" id="JBHUHO010000032">
    <property type="protein sequence ID" value="MFD2116899.1"/>
    <property type="molecule type" value="Genomic_DNA"/>
</dbReference>
<evidence type="ECO:0000313" key="10">
    <source>
        <dbReference type="Proteomes" id="UP001597362"/>
    </source>
</evidence>
<dbReference type="Proteomes" id="UP001597362">
    <property type="component" value="Unassembled WGS sequence"/>
</dbReference>
<dbReference type="InterPro" id="IPR036590">
    <property type="entry name" value="SRAP-like"/>
</dbReference>
<keyword evidence="10" id="KW-1185">Reference proteome</keyword>
<evidence type="ECO:0000256" key="2">
    <source>
        <dbReference type="ARBA" id="ARBA00022670"/>
    </source>
</evidence>
<evidence type="ECO:0000256" key="5">
    <source>
        <dbReference type="ARBA" id="ARBA00023124"/>
    </source>
</evidence>
<sequence length="230" mass="26437">MCGRYTLTVSLEDLMLYYELSTIILPAYEPRYNIAPTQQIPAVIHDGQANRLGLLQWGFIPNWAKNKQMAHQMINARAESITEKPAFKTSFVRKRCIIPADGFYEWKTTSTGKQPMRFIPKNHHLFNMAAIYDTWISPDNEKISSCSIITTEANDVVAPVHHRMPVLLDKQATATWLDRSIQQPELLLPLLQPYAADQMEVYAVTPEVGNARLDSVHFIERYKTVEQLRF</sequence>
<keyword evidence="6" id="KW-0238">DNA-binding</keyword>
<evidence type="ECO:0000256" key="6">
    <source>
        <dbReference type="ARBA" id="ARBA00023125"/>
    </source>
</evidence>
<organism evidence="9 10">
    <name type="scientific">Paenibacillus yanchengensis</name>
    <dbReference type="NCBI Taxonomy" id="2035833"/>
    <lineage>
        <taxon>Bacteria</taxon>
        <taxon>Bacillati</taxon>
        <taxon>Bacillota</taxon>
        <taxon>Bacilli</taxon>
        <taxon>Bacillales</taxon>
        <taxon>Paenibacillaceae</taxon>
        <taxon>Paenibacillus</taxon>
    </lineage>
</organism>
<reference evidence="10" key="1">
    <citation type="journal article" date="2019" name="Int. J. Syst. Evol. Microbiol.">
        <title>The Global Catalogue of Microorganisms (GCM) 10K type strain sequencing project: providing services to taxonomists for standard genome sequencing and annotation.</title>
        <authorList>
            <consortium name="The Broad Institute Genomics Platform"/>
            <consortium name="The Broad Institute Genome Sequencing Center for Infectious Disease"/>
            <person name="Wu L."/>
            <person name="Ma J."/>
        </authorList>
    </citation>
    <scope>NUCLEOTIDE SEQUENCE [LARGE SCALE GENOMIC DNA]</scope>
    <source>
        <strain evidence="10">GH52</strain>
    </source>
</reference>
<dbReference type="Gene3D" id="3.90.1680.10">
    <property type="entry name" value="SOS response associated peptidase-like"/>
    <property type="match status" value="1"/>
</dbReference>
<keyword evidence="4 8" id="KW-0378">Hydrolase</keyword>
<dbReference type="EC" id="3.4.-.-" evidence="8"/>
<comment type="caution">
    <text evidence="9">The sequence shown here is derived from an EMBL/GenBank/DDBJ whole genome shotgun (WGS) entry which is preliminary data.</text>
</comment>
<gene>
    <name evidence="9" type="ORF">ACFSJH_14315</name>
</gene>
<evidence type="ECO:0000256" key="8">
    <source>
        <dbReference type="RuleBase" id="RU364100"/>
    </source>
</evidence>
<keyword evidence="2 8" id="KW-0645">Protease</keyword>
<evidence type="ECO:0000256" key="4">
    <source>
        <dbReference type="ARBA" id="ARBA00022801"/>
    </source>
</evidence>
<evidence type="ECO:0000313" key="9">
    <source>
        <dbReference type="EMBL" id="MFD2116899.1"/>
    </source>
</evidence>
<evidence type="ECO:0000256" key="3">
    <source>
        <dbReference type="ARBA" id="ARBA00022763"/>
    </source>
</evidence>
<evidence type="ECO:0000256" key="7">
    <source>
        <dbReference type="ARBA" id="ARBA00023239"/>
    </source>
</evidence>
<protein>
    <recommendedName>
        <fullName evidence="8">Abasic site processing protein</fullName>
        <ecNumber evidence="8">3.4.-.-</ecNumber>
    </recommendedName>
</protein>
<keyword evidence="3" id="KW-0227">DNA damage</keyword>
<dbReference type="InterPro" id="IPR003738">
    <property type="entry name" value="SRAP"/>
</dbReference>
<keyword evidence="7" id="KW-0456">Lyase</keyword>
<dbReference type="PANTHER" id="PTHR13604:SF0">
    <property type="entry name" value="ABASIC SITE PROCESSING PROTEIN HMCES"/>
    <property type="match status" value="1"/>
</dbReference>
<dbReference type="SUPFAM" id="SSF143081">
    <property type="entry name" value="BB1717-like"/>
    <property type="match status" value="1"/>
</dbReference>